<evidence type="ECO:0000256" key="1">
    <source>
        <dbReference type="SAM" id="MobiDB-lite"/>
    </source>
</evidence>
<dbReference type="PATRIC" id="fig|758793.3.peg.429"/>
<dbReference type="EMBL" id="AP013058">
    <property type="protein sequence ID" value="BAN22184.1"/>
    <property type="molecule type" value="Genomic_DNA"/>
</dbReference>
<keyword evidence="3" id="KW-1185">Reference proteome</keyword>
<dbReference type="HOGENOM" id="CLU_2218088_0_0_4"/>
<accession>R4WFD4</accession>
<gene>
    <name evidence="2" type="ORF">BRPE64_ACDS04300</name>
</gene>
<evidence type="ECO:0000313" key="2">
    <source>
        <dbReference type="EMBL" id="BAN22184.1"/>
    </source>
</evidence>
<feature type="compositionally biased region" description="Basic residues" evidence="1">
    <location>
        <begin position="1"/>
        <end position="10"/>
    </location>
</feature>
<dbReference type="Proteomes" id="UP000013966">
    <property type="component" value="Chromosome 1"/>
</dbReference>
<evidence type="ECO:0000313" key="3">
    <source>
        <dbReference type="Proteomes" id="UP000013966"/>
    </source>
</evidence>
<sequence length="106" mass="11282">MSLGHVKRSREKMGEKRFRALQTDRTTPCGDAAASAGPARDAPPGKTDMTICTSSLIRTMTVGSGVSPDLLTPRMMLARALAGSWFGREALPHTAGGELHPALKTY</sequence>
<protein>
    <submittedName>
        <fullName evidence="2">Uncharacterized protein</fullName>
    </submittedName>
</protein>
<name>R4WFD4_9BURK</name>
<dbReference type="KEGG" id="buo:BRPE64_ACDS04300"/>
<organism evidence="2 3">
    <name type="scientific">Caballeronia insecticola</name>
    <dbReference type="NCBI Taxonomy" id="758793"/>
    <lineage>
        <taxon>Bacteria</taxon>
        <taxon>Pseudomonadati</taxon>
        <taxon>Pseudomonadota</taxon>
        <taxon>Betaproteobacteria</taxon>
        <taxon>Burkholderiales</taxon>
        <taxon>Burkholderiaceae</taxon>
        <taxon>Caballeronia</taxon>
    </lineage>
</organism>
<feature type="compositionally biased region" description="Low complexity" evidence="1">
    <location>
        <begin position="30"/>
        <end position="45"/>
    </location>
</feature>
<proteinExistence type="predicted"/>
<dbReference type="AlphaFoldDB" id="R4WFD4"/>
<reference evidence="2 3" key="1">
    <citation type="journal article" date="2013" name="Genome Announc.">
        <title>Complete Genome Sequence of Burkholderia sp. Strain RPE64, Bacterial Symbiont of the Bean Bug Riptortus pedestris.</title>
        <authorList>
            <person name="Shibata T.F."/>
            <person name="Maeda T."/>
            <person name="Nikoh N."/>
            <person name="Yamaguchi K."/>
            <person name="Oshima K."/>
            <person name="Hattori M."/>
            <person name="Nishiyama T."/>
            <person name="Hasebe M."/>
            <person name="Fukatsu T."/>
            <person name="Kikuchi Y."/>
            <person name="Shigenobu S."/>
        </authorList>
    </citation>
    <scope>NUCLEOTIDE SEQUENCE [LARGE SCALE GENOMIC DNA]</scope>
</reference>
<reference evidence="2 3" key="2">
    <citation type="journal article" date="2018" name="Int. J. Syst. Evol. Microbiol.">
        <title>Burkholderia insecticola sp. nov., a gut symbiotic bacterium of the bean bug Riptortus pedestris.</title>
        <authorList>
            <person name="Takeshita K."/>
            <person name="Tamaki H."/>
            <person name="Ohbayashi T."/>
            <person name="Meng X.-Y."/>
            <person name="Sone T."/>
            <person name="Mitani Y."/>
            <person name="Peeters C."/>
            <person name="Kikuchi Y."/>
            <person name="Vandamme P."/>
        </authorList>
    </citation>
    <scope>NUCLEOTIDE SEQUENCE [LARGE SCALE GENOMIC DNA]</scope>
    <source>
        <strain evidence="2">RPE64</strain>
    </source>
</reference>
<feature type="region of interest" description="Disordered" evidence="1">
    <location>
        <begin position="1"/>
        <end position="48"/>
    </location>
</feature>